<sequence length="3378" mass="359525">MLRDVLLSWLAVVNTATALVDGSSCHQGDDSNVSHSPTSVLLQGSSRFSRQRRSLLEAAGAFDAAAALLLGSGGKGKKGSLFEQCAPDFAAGAFGGGKQQQQQRSFSKGAGLSQAENRSSELGGLIQLQLGSSSGKRRGSCNAASEVPLLRLEAADTSSQTAGSASLSCCPAESLACAGCESMSADVCGQCRGGFVRSSSGSCSACRDIPGFVDSAGQTCREYADLGICSGGSADASKFRQLASSKFGATLADLENFRLHGLSAKDACCACGGGMRVASVFTYKGNLRAFALGAAMVSFPHPRTAESYELVDGLQSMCNLHGFGLQLNASTGAVSGTPVSEEPAEVECQVEAVQDAERGLKANTSVKISLQWFAYPAKVLTFPASSPYVPSFRPGATYSQWALACTPQVPWLSIDGQTGALSRPSQDPSSVRPRVAHCTISAFNQSDTHEASVTVVLPKHWGRLQLSILEPSEHSAGQAPAEQEAQVAEVLDLVVGRAMPPLKLTNAPSPADSDALPPAAFSAQCRATGSGTQPVVYYDAASGELLANGHSIFRLDAATGEVSGVPHPAVLGSCEGSATGRCKVVLSCTFFAELALTASTATTFLQTSVHLNIRDDTCWQQVLGARWKKMGQLTGSSPCRERCRRQRSCAAYQSQNSDCFAVRQVSEDASCPSRDLSSSSCTAADFSTAFVRVNGCEAAVTCLTLKKANAAFLSGQYCPAADGEKDGVVPYYAKEGPVPEATLYLVRYVPSREVGASDPCPSGTNWAVRRVSATDFVQGSYVEFRGAVLACLSGANLAPAVAQLRGPSWSLGDALLDELQSDVRITLVDSDYTQLYGVGKVEEASVIAVSRTCPNPLASRREAKTKAKEDAQAGEGGFLFDDPDAPAGVDRLYSLGACECFGGSFGPKAPVSEAVFSKMPPGSGNNFIPGSQLLVSGSFSCTPANLLHTIVDGTQAVCETACKTAEFSDAKQCRYFSVGTVTGQFVCRLYDGCDSLAQEINSEVQLYAAGVEEACLIADPERCWTEVKREKYLAGGKDLAGDCWNEEILQQCDEAMIYGGHGVEECGQCEYMLASAASVSKSQLKLALPESLTSGAVLQVDCAERYRGLNRFGSAAMSTQEIICQDGQWLDAATGEGALEALQCAACVRASAPSADGSLRTFMASSQQELWWLKHHDAEIRSWDGKCLATTGQGGELPTILFQDPRDANSGLVDVGQPYGDKSWKSGYSYGWAGTSGTCRFDQKFVERPSAIPSEFEVNVNAKYSGQLQAMIPGLTYTVTFQARSWSDIPSSLPERWSPNSCGTDNCRTEATCNSGETAVRCDAHEQLGANDAGFGVEAFDGSKCVAVGQSHVAPATHWGSWQECHQDAWCEYNNNNNAQCQPGYKAVSMSWWAGKNYEADGGGSATRWFGQSGGSHRGPWNCPINAWLTTVKIGLHDGWSPNEIEGWCSDGTQLSTGYTNLPYTLLDNANGADYAWGRWNSRRRARVKRLCIRVRNGHESCHGNNDGDDSGSTTCPDNELLAGIEEYRNNRLDQVRFLCRKKQPNIKAIKCEADGCKAQGFDDAFYIKPHCLKNAIVESGNEVTTPSNGDWSSESRCPANYKAVALREFDINPGDVAEEGRYKNLYEFGCDGGACKARSYMAPVKFRASCLKNVEFETGPAVHSGWNSFSPWSFCPDGMEAVGAALAYLNGFDQRRGNLNKMECGNHGDTSGRSGCRLWTDEAEGTMRPACVSVAWQAKATCSSAHGALQVVKSSHGAGTRSAACPVGRQLTSCSCESSGGACGSGTGAFSPSAGACTMDFGGQSGAVRAMCTQSMARLQVNIGGQQKWADLLQNNWNTYTFTHTQGAVSAAGSATPMLEFKDIAGQPDAKLSVKNVVITDGHGTSSASGHSVFADADNKCENTRWDVELPASVEGTPYHVQLTYGDNRIAMSTSMCRIGVSGVMMDASHPEGVVQKGQFRTVSKIVFVKAVDEQSKGKLTFSGEAASSCSGIHKIVISAQDRVSWTQCGSSFAHAWELRPSMQQPGNLQLRYKSRSTYACVDPASGDMVSCAPESAIKDHVKQVFSRSYLPVLAAGWTMFASGTHEQAGSCVRSVNRYLTELAVPSSNLVDCGANHLLNSVSFKQDAACGGSDYYRFYHTCNKIVAIGQAATCLSLETRCVAFKGANPRLWQLDKLEVGSACPEGTALNSFRFASCGGDEFKYLYTCCPAQGMGSCEQRETEWSEVGDRSDLSSLRNHVLACPQDSGLKRFLLEAQVPEVAEGELLQGEVRYSYSCCDLPLAPPLQVRTGPLVATAQAWEGHYCPNARTEGRPNFVGPGSSQITFNRLQGEWCLDEGSGQKLCSLPAEQSLSPAELDLDESPGLEYTPLMNFDGTYKGLGSVAVDRESLSGSLLHTGSGGASGGGGGSKSKKFKELPNIKAAKFKTAKFEEVEYQKFAKERNELEKREVDAEILNWAPDAVKYAPHCLARESREMITGTEPYDGEKTLTPEERSKDAVGACYHVLGVDGEASSVETWGESGTPGKEGDTDWYQGAAQQTFPGLTEAAIWDCSTRSINRDLAVAKSQRRGALDASIWDHVSAPVSGLVCSAVPSTGFSLGSIGVLANVEWNANDICNAVADTVSSAAEFQIGLQQQNMAEKFYDSDYNDCNPIQNSFAKAYCDLSCVEDAVKKGDAQILDSIGTMNKNIVSELKAFFDHYVKEIFTRLSHMEDKSSHESAQLRKFVNTYAKAEIDAVNSNGKQLTATMNKQHSMLNKNLGNAAKQIYDLTHTEHMEMTDKVLAHTSDAIDQLQQSTLQSFDDGFTQMQDNLEALAAAADEAAAGAASLAEESGEALLSPLESSLHEVSSSPGAGASTLSELQELKGRVVAARNRQHLRSEYSQGRLNESSGRNDSRGVLQEFLREARVLHADVNSTAARLLRALPAAAAAPQGGVEDVKRRSLSLMRATHAVISSHEGSVARLRRRLVASPGGLAGGRKADRLAPVEAEATLKWISEGQQLVEVDKAMVRIRQAAEKYLDAAADQPGHVRGAASLVEQYVGACSADFEEMQVAVEKAMAAGKKASKAARLAMQSVAQELGLLADVLVDGHLLSLAIEGAAGSAAAAAPPHGRLLELLQLGSSQGSQEEELQAGTSARSLLQWGSLWAAVHQDVGAELAALLPGQLLGKTTAAYALAEELVDRHDFHGLSKAGLDDLELMQKSWKRVSQELRAVVGSASSDPTRHLGKLLARRVDSFLAQLAPPPQHCQAALRSRPGLSGNASAGWAVWEELPPRGADKHSSKSSSLILLRNTGRLLQRTCSSQEGLPGVDVALASPEDALLCEALPGGSLELRALRPGELVLCAGLPLRSSSSSCSTAGINSAPAITALLNALTLPQ</sequence>
<evidence type="ECO:0000256" key="1">
    <source>
        <dbReference type="SAM" id="SignalP"/>
    </source>
</evidence>
<evidence type="ECO:0000313" key="2">
    <source>
        <dbReference type="EMBL" id="CAE8714448.1"/>
    </source>
</evidence>
<accession>A0A813KWC6</accession>
<organism evidence="2 3">
    <name type="scientific">Polarella glacialis</name>
    <name type="common">Dinoflagellate</name>
    <dbReference type="NCBI Taxonomy" id="89957"/>
    <lineage>
        <taxon>Eukaryota</taxon>
        <taxon>Sar</taxon>
        <taxon>Alveolata</taxon>
        <taxon>Dinophyceae</taxon>
        <taxon>Suessiales</taxon>
        <taxon>Suessiaceae</taxon>
        <taxon>Polarella</taxon>
    </lineage>
</organism>
<dbReference type="Proteomes" id="UP000626109">
    <property type="component" value="Unassembled WGS sequence"/>
</dbReference>
<evidence type="ECO:0000313" key="3">
    <source>
        <dbReference type="Proteomes" id="UP000626109"/>
    </source>
</evidence>
<comment type="caution">
    <text evidence="2">The sequence shown here is derived from an EMBL/GenBank/DDBJ whole genome shotgun (WGS) entry which is preliminary data.</text>
</comment>
<gene>
    <name evidence="2" type="ORF">PGLA2088_LOCUS37998</name>
</gene>
<keyword evidence="1" id="KW-0732">Signal</keyword>
<proteinExistence type="predicted"/>
<feature type="chain" id="PRO_5032796838" evidence="1">
    <location>
        <begin position="23"/>
        <end position="3378"/>
    </location>
</feature>
<feature type="signal peptide" evidence="1">
    <location>
        <begin position="1"/>
        <end position="22"/>
    </location>
</feature>
<protein>
    <submittedName>
        <fullName evidence="2">Uncharacterized protein</fullName>
    </submittedName>
</protein>
<dbReference type="EMBL" id="CAJNNW010032644">
    <property type="protein sequence ID" value="CAE8714448.1"/>
    <property type="molecule type" value="Genomic_DNA"/>
</dbReference>
<reference evidence="2" key="1">
    <citation type="submission" date="2021-02" db="EMBL/GenBank/DDBJ databases">
        <authorList>
            <person name="Dougan E. K."/>
            <person name="Rhodes N."/>
            <person name="Thang M."/>
            <person name="Chan C."/>
        </authorList>
    </citation>
    <scope>NUCLEOTIDE SEQUENCE</scope>
</reference>
<name>A0A813KWC6_POLGL</name>